<name>A0ABZ0Z507_9CAUD</name>
<dbReference type="Pfam" id="PF04851">
    <property type="entry name" value="ResIII"/>
    <property type="match status" value="1"/>
</dbReference>
<evidence type="ECO:0000256" key="1">
    <source>
        <dbReference type="SAM" id="Coils"/>
    </source>
</evidence>
<dbReference type="Proteomes" id="UP001358193">
    <property type="component" value="Segment"/>
</dbReference>
<dbReference type="SUPFAM" id="SSF52540">
    <property type="entry name" value="P-loop containing nucleoside triphosphate hydrolases"/>
    <property type="match status" value="1"/>
</dbReference>
<evidence type="ECO:0000313" key="4">
    <source>
        <dbReference type="Proteomes" id="UP001358193"/>
    </source>
</evidence>
<dbReference type="EMBL" id="OR769223">
    <property type="protein sequence ID" value="WQJ53245.1"/>
    <property type="molecule type" value="Genomic_DNA"/>
</dbReference>
<feature type="coiled-coil region" evidence="1">
    <location>
        <begin position="448"/>
        <end position="475"/>
    </location>
</feature>
<keyword evidence="1" id="KW-0175">Coiled coil</keyword>
<evidence type="ECO:0000313" key="3">
    <source>
        <dbReference type="EMBL" id="WQJ53245.1"/>
    </source>
</evidence>
<feature type="domain" description="Helicase/UvrB N-terminal" evidence="2">
    <location>
        <begin position="28"/>
        <end position="205"/>
    </location>
</feature>
<proteinExistence type="predicted"/>
<evidence type="ECO:0000259" key="2">
    <source>
        <dbReference type="Pfam" id="PF04851"/>
    </source>
</evidence>
<protein>
    <submittedName>
        <fullName evidence="3">DNA helicase</fullName>
    </submittedName>
</protein>
<organism evidence="3 4">
    <name type="scientific">phage Lak_Megaphage_Sonny</name>
    <dbReference type="NCBI Taxonomy" id="3109229"/>
    <lineage>
        <taxon>Viruses</taxon>
        <taxon>Duplodnaviria</taxon>
        <taxon>Heunggongvirae</taxon>
        <taxon>Uroviricota</taxon>
        <taxon>Caudoviricetes</taxon>
        <taxon>Caudoviricetes code 15 clade</taxon>
    </lineage>
</organism>
<dbReference type="GO" id="GO:0004386">
    <property type="term" value="F:helicase activity"/>
    <property type="evidence" value="ECO:0007669"/>
    <property type="project" value="UniProtKB-KW"/>
</dbReference>
<keyword evidence="3" id="KW-0347">Helicase</keyword>
<reference evidence="3 4" key="1">
    <citation type="submission" date="2023-11" db="EMBL/GenBank/DDBJ databases">
        <authorList>
            <person name="Cook R."/>
            <person name="Crisci M."/>
            <person name="Pye H."/>
            <person name="Adriaenssens E."/>
            <person name="Santini J."/>
        </authorList>
    </citation>
    <scope>NUCLEOTIDE SEQUENCE [LARGE SCALE GENOMIC DNA]</scope>
    <source>
        <strain evidence="3">Lak_Megaphage_Sonny</strain>
    </source>
</reference>
<keyword evidence="4" id="KW-1185">Reference proteome</keyword>
<keyword evidence="3" id="KW-0067">ATP-binding</keyword>
<sequence length="534" mass="61293">MENTSSRMQWFINKYKSGKLTYDIANTKMAFGTVVMPTGTGKSGVIYEDCIYNIQHMRSNKKLIICICSHILNLNEQTFTAFFDVLLNCKGVLDNHKVKLFLNSSAETKQYKDMTYHTRTNIDSNIENIENFENSEYDIALVSSCNKSLHKFINRKINAKNIDIISYIDECHTIINNKTTCNYDINLEKLAKKSYKLYGLSATPSYFVQQLNCIIKKYKLNGTSKYLAEEEPIINISPAEAINNNIIVKPYIKFLHNKNGELNSQTIIKCMLDAIESKNVTNHKMLVTCYSRSEATKLYNECQAAGYKCYKNTSDDDWKIKQFCTEIENYKGNCIIFHCRKLIQGIDIQSITEAIITNNNNGNVDNNIRLIQIIGRAIRTASNEREMNIKLRDKKFANIYIVSNGNEEYDTNISNIIVKYYGINNIIYNNFIGNYGKSPIPPTWGGSTKDKKTKISEIKNQIDELKINFKQYLELKVIPVYKDIIYNGGIIDLETVINSCDLSGLTDTNTLDLFNNVDKINIIKNTFKQYNIDL</sequence>
<dbReference type="InterPro" id="IPR006935">
    <property type="entry name" value="Helicase/UvrB_N"/>
</dbReference>
<keyword evidence="3" id="KW-0378">Hydrolase</keyword>
<dbReference type="Gene3D" id="3.40.50.300">
    <property type="entry name" value="P-loop containing nucleotide triphosphate hydrolases"/>
    <property type="match status" value="2"/>
</dbReference>
<keyword evidence="3" id="KW-0547">Nucleotide-binding</keyword>
<accession>A0ABZ0Z507</accession>
<dbReference type="InterPro" id="IPR027417">
    <property type="entry name" value="P-loop_NTPase"/>
</dbReference>